<sequence length="143" mass="15965">MPCLCPNPICGLHLEDRTTVGCGAHNPLPIGGSSFLNPGWSDTEEPHDKEGTGYLDPYPIKGSPSSSPRLFLVRSSFPQAERRGHGLRPGHRRRHVPQRMGSALRQLLHQEVRPSRPDPMENLLQEGMRCRWGNLGRMSGRVQ</sequence>
<feature type="compositionally biased region" description="Basic residues" evidence="1">
    <location>
        <begin position="85"/>
        <end position="97"/>
    </location>
</feature>
<accession>A0A9E7FEK4</accession>
<evidence type="ECO:0000313" key="2">
    <source>
        <dbReference type="EMBL" id="URD94013.1"/>
    </source>
</evidence>
<name>A0A9E7FEK4_9LILI</name>
<dbReference type="Proteomes" id="UP001055439">
    <property type="component" value="Chromosome 3"/>
</dbReference>
<keyword evidence="3" id="KW-1185">Reference proteome</keyword>
<dbReference type="AlphaFoldDB" id="A0A9E7FEK4"/>
<gene>
    <name evidence="2" type="ORF">MUK42_01303</name>
</gene>
<reference evidence="2" key="1">
    <citation type="submission" date="2022-05" db="EMBL/GenBank/DDBJ databases">
        <title>The Musa troglodytarum L. genome provides insights into the mechanism of non-climacteric behaviour and enrichment of carotenoids.</title>
        <authorList>
            <person name="Wang J."/>
        </authorList>
    </citation>
    <scope>NUCLEOTIDE SEQUENCE</scope>
    <source>
        <tissue evidence="2">Leaf</tissue>
    </source>
</reference>
<organism evidence="2 3">
    <name type="scientific">Musa troglodytarum</name>
    <name type="common">fe'i banana</name>
    <dbReference type="NCBI Taxonomy" id="320322"/>
    <lineage>
        <taxon>Eukaryota</taxon>
        <taxon>Viridiplantae</taxon>
        <taxon>Streptophyta</taxon>
        <taxon>Embryophyta</taxon>
        <taxon>Tracheophyta</taxon>
        <taxon>Spermatophyta</taxon>
        <taxon>Magnoliopsida</taxon>
        <taxon>Liliopsida</taxon>
        <taxon>Zingiberales</taxon>
        <taxon>Musaceae</taxon>
        <taxon>Musa</taxon>
    </lineage>
</organism>
<feature type="region of interest" description="Disordered" evidence="1">
    <location>
        <begin position="78"/>
        <end position="97"/>
    </location>
</feature>
<feature type="region of interest" description="Disordered" evidence="1">
    <location>
        <begin position="38"/>
        <end position="69"/>
    </location>
</feature>
<protein>
    <submittedName>
        <fullName evidence="2">Uncharacterized protein</fullName>
    </submittedName>
</protein>
<proteinExistence type="predicted"/>
<evidence type="ECO:0000313" key="3">
    <source>
        <dbReference type="Proteomes" id="UP001055439"/>
    </source>
</evidence>
<dbReference type="EMBL" id="CP097505">
    <property type="protein sequence ID" value="URD94013.1"/>
    <property type="molecule type" value="Genomic_DNA"/>
</dbReference>
<evidence type="ECO:0000256" key="1">
    <source>
        <dbReference type="SAM" id="MobiDB-lite"/>
    </source>
</evidence>